<dbReference type="AlphaFoldDB" id="A0A4D6KSY8"/>
<evidence type="ECO:0000313" key="2">
    <source>
        <dbReference type="EMBL" id="QCD79673.1"/>
    </source>
</evidence>
<evidence type="ECO:0000313" key="3">
    <source>
        <dbReference type="Proteomes" id="UP000501690"/>
    </source>
</evidence>
<feature type="region of interest" description="Disordered" evidence="1">
    <location>
        <begin position="121"/>
        <end position="160"/>
    </location>
</feature>
<keyword evidence="3" id="KW-1185">Reference proteome</keyword>
<accession>A0A4D6KSY8</accession>
<dbReference type="EMBL" id="CP039345">
    <property type="protein sequence ID" value="QCD79673.1"/>
    <property type="molecule type" value="Genomic_DNA"/>
</dbReference>
<protein>
    <submittedName>
        <fullName evidence="2">Uncharacterized protein</fullName>
    </submittedName>
</protein>
<dbReference type="Proteomes" id="UP000501690">
    <property type="component" value="Linkage Group LG1"/>
</dbReference>
<gene>
    <name evidence="2" type="ORF">DEO72_LG1g3320</name>
</gene>
<evidence type="ECO:0000256" key="1">
    <source>
        <dbReference type="SAM" id="MobiDB-lite"/>
    </source>
</evidence>
<reference evidence="2 3" key="1">
    <citation type="submission" date="2019-04" db="EMBL/GenBank/DDBJ databases">
        <title>An improved genome assembly and genetic linkage map for asparagus bean, Vigna unguiculata ssp. sesquipedialis.</title>
        <authorList>
            <person name="Xia Q."/>
            <person name="Zhang R."/>
            <person name="Dong Y."/>
        </authorList>
    </citation>
    <scope>NUCLEOTIDE SEQUENCE [LARGE SCALE GENOMIC DNA]</scope>
    <source>
        <tissue evidence="2">Leaf</tissue>
    </source>
</reference>
<organism evidence="2 3">
    <name type="scientific">Vigna unguiculata</name>
    <name type="common">Cowpea</name>
    <dbReference type="NCBI Taxonomy" id="3917"/>
    <lineage>
        <taxon>Eukaryota</taxon>
        <taxon>Viridiplantae</taxon>
        <taxon>Streptophyta</taxon>
        <taxon>Embryophyta</taxon>
        <taxon>Tracheophyta</taxon>
        <taxon>Spermatophyta</taxon>
        <taxon>Magnoliopsida</taxon>
        <taxon>eudicotyledons</taxon>
        <taxon>Gunneridae</taxon>
        <taxon>Pentapetalae</taxon>
        <taxon>rosids</taxon>
        <taxon>fabids</taxon>
        <taxon>Fabales</taxon>
        <taxon>Fabaceae</taxon>
        <taxon>Papilionoideae</taxon>
        <taxon>50 kb inversion clade</taxon>
        <taxon>NPAAA clade</taxon>
        <taxon>indigoferoid/millettioid clade</taxon>
        <taxon>Phaseoleae</taxon>
        <taxon>Vigna</taxon>
    </lineage>
</organism>
<feature type="compositionally biased region" description="Low complexity" evidence="1">
    <location>
        <begin position="83"/>
        <end position="93"/>
    </location>
</feature>
<name>A0A4D6KSY8_VIGUN</name>
<proteinExistence type="predicted"/>
<sequence length="231" mass="25570">MAKSHQNHLHQHHLPTSTTYTIITKLKQIGTCRKPCYGSYIVTPGGVPKYEHSSLRSKTTKLVSQLLRRAIYLDPSVLATTSTLTPTSLANPSQNSRVPRVHPPSRAPTQEMLFRATTQGIPRTPATPPLEHHQKSCRSRIQNQPPEDTVAKSPSGGHVPLRTTHFQTALRGTRTAKRQAPQNHSKLQAPLAQTLLFQGYRLEVPISPPGATPVPHALHNFKHSEQLTTQT</sequence>
<feature type="region of interest" description="Disordered" evidence="1">
    <location>
        <begin position="83"/>
        <end position="106"/>
    </location>
</feature>